<dbReference type="EMBL" id="BARS01055668">
    <property type="protein sequence ID" value="GAG47886.1"/>
    <property type="molecule type" value="Genomic_DNA"/>
</dbReference>
<feature type="non-terminal residue" evidence="1">
    <location>
        <position position="1"/>
    </location>
</feature>
<organism evidence="1">
    <name type="scientific">marine sediment metagenome</name>
    <dbReference type="NCBI Taxonomy" id="412755"/>
    <lineage>
        <taxon>unclassified sequences</taxon>
        <taxon>metagenomes</taxon>
        <taxon>ecological metagenomes</taxon>
    </lineage>
</organism>
<evidence type="ECO:0000313" key="1">
    <source>
        <dbReference type="EMBL" id="GAG47886.1"/>
    </source>
</evidence>
<gene>
    <name evidence="1" type="ORF">S01H1_82147</name>
</gene>
<protein>
    <submittedName>
        <fullName evidence="1">Uncharacterized protein</fullName>
    </submittedName>
</protein>
<dbReference type="AlphaFoldDB" id="X0ZHS3"/>
<accession>X0ZHS3</accession>
<sequence>EATKKYAPLVKTDAEGKILNYTEIAGFPFPDPKTGFELAYNYECQNRGDTYHMRWRSPSTDPRARSDRLADQEFKEMFFIHRTEVDPKPSFDKNPKGIHKAQFMHMRLPPETKNSRLIVKKYIDDTKEYATHFYFAEFRRLRRMSARERANAIDGTDMIYDDGNMWDGYITRNTYNYKGKKELLLCRHQDMSRH</sequence>
<comment type="caution">
    <text evidence="1">The sequence shown here is derived from an EMBL/GenBank/DDBJ whole genome shotgun (WGS) entry which is preliminary data.</text>
</comment>
<name>X0ZHS3_9ZZZZ</name>
<reference evidence="1" key="1">
    <citation type="journal article" date="2014" name="Front. Microbiol.">
        <title>High frequency of phylogenetically diverse reductive dehalogenase-homologous genes in deep subseafloor sedimentary metagenomes.</title>
        <authorList>
            <person name="Kawai M."/>
            <person name="Futagami T."/>
            <person name="Toyoda A."/>
            <person name="Takaki Y."/>
            <person name="Nishi S."/>
            <person name="Hori S."/>
            <person name="Arai W."/>
            <person name="Tsubouchi T."/>
            <person name="Morono Y."/>
            <person name="Uchiyama I."/>
            <person name="Ito T."/>
            <person name="Fujiyama A."/>
            <person name="Inagaki F."/>
            <person name="Takami H."/>
        </authorList>
    </citation>
    <scope>NUCLEOTIDE SEQUENCE</scope>
    <source>
        <strain evidence="1">Expedition CK06-06</strain>
    </source>
</reference>
<dbReference type="Gene3D" id="2.50.20.10">
    <property type="entry name" value="Lipoprotein localisation LolA/LolB/LppX"/>
    <property type="match status" value="1"/>
</dbReference>
<dbReference type="Pfam" id="PF07044">
    <property type="entry name" value="DUF1329"/>
    <property type="match status" value="1"/>
</dbReference>
<proteinExistence type="predicted"/>
<dbReference type="InterPro" id="IPR010752">
    <property type="entry name" value="DUF1329"/>
</dbReference>